<evidence type="ECO:0000256" key="5">
    <source>
        <dbReference type="PROSITE-ProRule" id="PRU00560"/>
    </source>
</evidence>
<dbReference type="GO" id="GO:0003677">
    <property type="term" value="F:DNA binding"/>
    <property type="evidence" value="ECO:0007669"/>
    <property type="project" value="InterPro"/>
</dbReference>
<name>A0A418VHW0_9DEIO</name>
<keyword evidence="3 5" id="KW-0347">Helicase</keyword>
<dbReference type="GO" id="GO:0000725">
    <property type="term" value="P:recombinational repair"/>
    <property type="evidence" value="ECO:0007669"/>
    <property type="project" value="TreeGrafter"/>
</dbReference>
<dbReference type="GO" id="GO:0043138">
    <property type="term" value="F:3'-5' DNA helicase activity"/>
    <property type="evidence" value="ECO:0007669"/>
    <property type="project" value="TreeGrafter"/>
</dbReference>
<dbReference type="GO" id="GO:0005524">
    <property type="term" value="F:ATP binding"/>
    <property type="evidence" value="ECO:0007669"/>
    <property type="project" value="UniProtKB-UniRule"/>
</dbReference>
<feature type="binding site" evidence="5">
    <location>
        <begin position="220"/>
        <end position="227"/>
    </location>
    <ligand>
        <name>ATP</name>
        <dbReference type="ChEBI" id="CHEBI:30616"/>
    </ligand>
</feature>
<dbReference type="Proteomes" id="UP000286287">
    <property type="component" value="Unassembled WGS sequence"/>
</dbReference>
<dbReference type="PANTHER" id="PTHR11070:SF17">
    <property type="entry name" value="DNA HELICASE IV"/>
    <property type="match status" value="1"/>
</dbReference>
<dbReference type="EMBL" id="QYUJ01000004">
    <property type="protein sequence ID" value="RJF75682.1"/>
    <property type="molecule type" value="Genomic_DNA"/>
</dbReference>
<gene>
    <name evidence="7" type="ORF">D3875_01140</name>
</gene>
<sequence>MSSHPEFSDEASRLTRIVSAIDTALERQKGTYFESGANNFTNRVLNTGLREDILHQLQEYGHEPYFARLDFEGERGKQQVYFGHADLCSLGQGTILDWRCDLYSLYLGGNARKQSYRVQATGKTHPVQLLLKRRFEIRSNALNDMADTVDYRALAQVSQPDLAAEADTTTQHPDVQTDEFLIRKLDQRGDPRLQDIVATIQADQDAIIRAPLEEALLLHGVAGSGKTSIAYHRLAYLMFTDHGYKLKPREILVIGPNRMFLGYVSDLLPSLGVGGIQQRTFADWAWASMKKADLPRDVQFVDSVEERLNDPRQGKLERDRYWQSARVRGSLRFRQVLEQYAQWLAANPPLPAQEHRSEVKLELPALPSPPAPQVEGEVPGAVSSPPYVFTASDAKELWSRIPADATLADRREQFFTLAGQHLSEFMQREYSQADHKKYLGEMLRQRTLLRNYLTRSWKPLDLLELYEDAFQAGRLTNFARGILSADEVSALRLTRPTRRVKRKGDQKEKRRDIRVDLSDLPGLVVLHDLLYGPSATRYRHLVLDEAQDFSPLQLQVLLSACPNRSVTIVGDTAQSIYAYRGIEQWDEFSALLSPEQLSKHLIQQNYRSTAPIVALGNAVQQAILGSQALESRAIQRHGVRPRMVALSSAEQQQLNLLAQIGELQAQGHPSIAVIVSRPSEVTEFSAFLERQGLEPLALTEDQEISTDALRGVVVLPAGLSKGLEFAAVIIPNADEAHYSRSSRHDGHLLYVALSRALHELRITTVGRFTTWLEQAQHQADLDYSHLQRPPIRWTGQTLRTELREARLRQVAFGEISGDLSLRVETLLREKQFDEVLEAYGHYGQLTAHTLNDVLLRLAEHDPALFVCRALDFHLPEALREQVEQVMQGLQNQGHPHFPNYQQRYLALMGLAPIPTPPSAPVQRPQTVTVPAKSDLRYFDLLSVRKYLGKGAAPLPRKIRKAYARYQTQMLPNVPEELRKLVELGIRYNLFNTETAEAARKAFIRTVKRLPEDI</sequence>
<dbReference type="PANTHER" id="PTHR11070">
    <property type="entry name" value="UVRD / RECB / PCRA DNA HELICASE FAMILY MEMBER"/>
    <property type="match status" value="1"/>
</dbReference>
<evidence type="ECO:0000313" key="8">
    <source>
        <dbReference type="Proteomes" id="UP000286287"/>
    </source>
</evidence>
<reference evidence="7 8" key="1">
    <citation type="submission" date="2018-09" db="EMBL/GenBank/DDBJ databases">
        <authorList>
            <person name="Zhu H."/>
        </authorList>
    </citation>
    <scope>NUCLEOTIDE SEQUENCE [LARGE SCALE GENOMIC DNA]</scope>
    <source>
        <strain evidence="7 8">K2S05-167</strain>
    </source>
</reference>
<dbReference type="InterPro" id="IPR027417">
    <property type="entry name" value="P-loop_NTPase"/>
</dbReference>
<dbReference type="Gene3D" id="3.40.50.300">
    <property type="entry name" value="P-loop containing nucleotide triphosphate hydrolases"/>
    <property type="match status" value="3"/>
</dbReference>
<protein>
    <submittedName>
        <fullName evidence="7">DNA helicase UvrD</fullName>
    </submittedName>
</protein>
<evidence type="ECO:0000313" key="7">
    <source>
        <dbReference type="EMBL" id="RJF75682.1"/>
    </source>
</evidence>
<dbReference type="OrthoDB" id="9787585at2"/>
<evidence type="ECO:0000256" key="2">
    <source>
        <dbReference type="ARBA" id="ARBA00022801"/>
    </source>
</evidence>
<evidence type="ECO:0000259" key="6">
    <source>
        <dbReference type="PROSITE" id="PS51198"/>
    </source>
</evidence>
<feature type="domain" description="UvrD-like helicase ATP-binding" evidence="6">
    <location>
        <begin position="199"/>
        <end position="609"/>
    </location>
</feature>
<keyword evidence="8" id="KW-1185">Reference proteome</keyword>
<dbReference type="GO" id="GO:0016787">
    <property type="term" value="F:hydrolase activity"/>
    <property type="evidence" value="ECO:0007669"/>
    <property type="project" value="UniProtKB-UniRule"/>
</dbReference>
<dbReference type="SUPFAM" id="SSF52540">
    <property type="entry name" value="P-loop containing nucleoside triphosphate hydrolases"/>
    <property type="match status" value="1"/>
</dbReference>
<proteinExistence type="predicted"/>
<dbReference type="RefSeq" id="WP_119760282.1">
    <property type="nucleotide sequence ID" value="NZ_QYUJ01000004.1"/>
</dbReference>
<evidence type="ECO:0000256" key="3">
    <source>
        <dbReference type="ARBA" id="ARBA00022806"/>
    </source>
</evidence>
<comment type="caution">
    <text evidence="7">The sequence shown here is derived from an EMBL/GenBank/DDBJ whole genome shotgun (WGS) entry which is preliminary data.</text>
</comment>
<evidence type="ECO:0000256" key="4">
    <source>
        <dbReference type="ARBA" id="ARBA00022840"/>
    </source>
</evidence>
<dbReference type="AlphaFoldDB" id="A0A418VHW0"/>
<evidence type="ECO:0000256" key="1">
    <source>
        <dbReference type="ARBA" id="ARBA00022741"/>
    </source>
</evidence>
<dbReference type="InterPro" id="IPR000212">
    <property type="entry name" value="DNA_helicase_UvrD/REP"/>
</dbReference>
<organism evidence="7 8">
    <name type="scientific">Deinococcus cavernae</name>
    <dbReference type="NCBI Taxonomy" id="2320857"/>
    <lineage>
        <taxon>Bacteria</taxon>
        <taxon>Thermotogati</taxon>
        <taxon>Deinococcota</taxon>
        <taxon>Deinococci</taxon>
        <taxon>Deinococcales</taxon>
        <taxon>Deinococcaceae</taxon>
        <taxon>Deinococcus</taxon>
    </lineage>
</organism>
<dbReference type="Pfam" id="PF00580">
    <property type="entry name" value="UvrD-helicase"/>
    <property type="match status" value="1"/>
</dbReference>
<accession>A0A418VHW0</accession>
<keyword evidence="1 5" id="KW-0547">Nucleotide-binding</keyword>
<keyword evidence="2 5" id="KW-0378">Hydrolase</keyword>
<keyword evidence="4 5" id="KW-0067">ATP-binding</keyword>
<dbReference type="InterPro" id="IPR014016">
    <property type="entry name" value="UvrD-like_ATP-bd"/>
</dbReference>
<dbReference type="PROSITE" id="PS51198">
    <property type="entry name" value="UVRD_HELICASE_ATP_BIND"/>
    <property type="match status" value="1"/>
</dbReference>
<dbReference type="GO" id="GO:0005829">
    <property type="term" value="C:cytosol"/>
    <property type="evidence" value="ECO:0007669"/>
    <property type="project" value="TreeGrafter"/>
</dbReference>